<protein>
    <submittedName>
        <fullName evidence="2">FRG domain-containing protein</fullName>
    </submittedName>
</protein>
<dbReference type="Pfam" id="PF08867">
    <property type="entry name" value="FRG"/>
    <property type="match status" value="1"/>
</dbReference>
<dbReference type="Proteomes" id="UP000518316">
    <property type="component" value="Unassembled WGS sequence"/>
</dbReference>
<reference evidence="2 3" key="1">
    <citation type="submission" date="2020-07" db="EMBL/GenBank/DDBJ databases">
        <title>Description of Limosilactobacillus balticus sp. nov., Limosilactobacillus agrestis sp. nov., Limosilactobacillus albertensis sp. nov., Limosilactobacillus rudii sp. nov., Limosilactobacillus fastidiosus sp. nov., five novel Limosilactobacillus species isolated from the vertebrate gastrointestinal tract, and proposal of 6 subspecies of Limosilactobacillus reuteri adapted to the gastrointestinal tract of specific vertebrate hosts.</title>
        <authorList>
            <person name="Li F."/>
            <person name="Cheng C."/>
            <person name="Zheng J."/>
            <person name="Quevedo R.M."/>
            <person name="Li J."/>
            <person name="Roos S."/>
            <person name="Gaenzle M.G."/>
            <person name="Walter J."/>
        </authorList>
    </citation>
    <scope>NUCLEOTIDE SEQUENCE [LARGE SCALE GENOMIC DNA]</scope>
    <source>
        <strain evidence="2 3">RRLNB_1_1</strain>
    </source>
</reference>
<feature type="domain" description="FRG" evidence="1">
    <location>
        <begin position="26"/>
        <end position="140"/>
    </location>
</feature>
<accession>A0A7W3TSM1</accession>
<keyword evidence="3" id="KW-1185">Reference proteome</keyword>
<evidence type="ECO:0000259" key="1">
    <source>
        <dbReference type="SMART" id="SM00901"/>
    </source>
</evidence>
<dbReference type="InterPro" id="IPR014966">
    <property type="entry name" value="FRG-dom"/>
</dbReference>
<name>A0A7W3TSM1_9LACO</name>
<dbReference type="EMBL" id="JACIVC010000064">
    <property type="protein sequence ID" value="MBB1070160.1"/>
    <property type="molecule type" value="Genomic_DNA"/>
</dbReference>
<sequence length="396" mass="46753">MEIVEKIENLSDYISKVKNLHNYLGINDELYFRGQDQKYLKKISLNSTHLEILKECDEKIIESIVPSLFRKEKFVESEDKLYINFLMQAPDLFAHCNNNFERLALMQHHQLPTRLLDLTTNPLIALFFSCSNPNENGVVYPFSNRLNFEIFKNNLELLDKQNILDDFKDIGESNNIFLTRKVSIRKSAFSDEVELESTIVRMSPDDKQALLNEISRFFALRSEHLRNTTDRRKWNEVYYENRSRNSLNDIEYYRSTIIENLSMQHLYYMITNDIGVFKRELNPIELYLPKIVKPRVIDERIRNQKGLFLFVPFVGEVNYTDYHGAVFNNYDDKLWAVQNSINSLRLFNDDGDLISFVIPKEKKLKILNELREVGVDSTFIYPDNYSKVSEQISKLC</sequence>
<proteinExistence type="predicted"/>
<dbReference type="SMART" id="SM00901">
    <property type="entry name" value="FRG"/>
    <property type="match status" value="1"/>
</dbReference>
<evidence type="ECO:0000313" key="2">
    <source>
        <dbReference type="EMBL" id="MBB1070160.1"/>
    </source>
</evidence>
<organism evidence="2 3">
    <name type="scientific">Limosilactobacillus albertensis</name>
    <dbReference type="NCBI Taxonomy" id="2759752"/>
    <lineage>
        <taxon>Bacteria</taxon>
        <taxon>Bacillati</taxon>
        <taxon>Bacillota</taxon>
        <taxon>Bacilli</taxon>
        <taxon>Lactobacillales</taxon>
        <taxon>Lactobacillaceae</taxon>
        <taxon>Limosilactobacillus</taxon>
    </lineage>
</organism>
<comment type="caution">
    <text evidence="2">The sequence shown here is derived from an EMBL/GenBank/DDBJ whole genome shotgun (WGS) entry which is preliminary data.</text>
</comment>
<gene>
    <name evidence="2" type="ORF">H5S40_08340</name>
</gene>
<dbReference type="RefSeq" id="WP_182598651.1">
    <property type="nucleotide sequence ID" value="NZ_JACIVC010000064.1"/>
</dbReference>
<dbReference type="AlphaFoldDB" id="A0A7W3TSM1"/>
<evidence type="ECO:0000313" key="3">
    <source>
        <dbReference type="Proteomes" id="UP000518316"/>
    </source>
</evidence>